<name>A0A9D1HUJ2_9FIRM</name>
<evidence type="ECO:0000313" key="1">
    <source>
        <dbReference type="EMBL" id="HIU21595.1"/>
    </source>
</evidence>
<proteinExistence type="predicted"/>
<protein>
    <submittedName>
        <fullName evidence="1">Uncharacterized protein</fullName>
    </submittedName>
</protein>
<dbReference type="EMBL" id="DVMN01000091">
    <property type="protein sequence ID" value="HIU21595.1"/>
    <property type="molecule type" value="Genomic_DNA"/>
</dbReference>
<reference evidence="1" key="2">
    <citation type="journal article" date="2021" name="PeerJ">
        <title>Extensive microbial diversity within the chicken gut microbiome revealed by metagenomics and culture.</title>
        <authorList>
            <person name="Gilroy R."/>
            <person name="Ravi A."/>
            <person name="Getino M."/>
            <person name="Pursley I."/>
            <person name="Horton D.L."/>
            <person name="Alikhan N.F."/>
            <person name="Baker D."/>
            <person name="Gharbi K."/>
            <person name="Hall N."/>
            <person name="Watson M."/>
            <person name="Adriaenssens E.M."/>
            <person name="Foster-Nyarko E."/>
            <person name="Jarju S."/>
            <person name="Secka A."/>
            <person name="Antonio M."/>
            <person name="Oren A."/>
            <person name="Chaudhuri R.R."/>
            <person name="La Ragione R."/>
            <person name="Hildebrand F."/>
            <person name="Pallen M.J."/>
        </authorList>
    </citation>
    <scope>NUCLEOTIDE SEQUENCE</scope>
    <source>
        <strain evidence="1">1063</strain>
    </source>
</reference>
<reference evidence="1" key="1">
    <citation type="submission" date="2020-10" db="EMBL/GenBank/DDBJ databases">
        <authorList>
            <person name="Gilroy R."/>
        </authorList>
    </citation>
    <scope>NUCLEOTIDE SEQUENCE</scope>
    <source>
        <strain evidence="1">1063</strain>
    </source>
</reference>
<evidence type="ECO:0000313" key="2">
    <source>
        <dbReference type="Proteomes" id="UP000824088"/>
    </source>
</evidence>
<comment type="caution">
    <text evidence="1">The sequence shown here is derived from an EMBL/GenBank/DDBJ whole genome shotgun (WGS) entry which is preliminary data.</text>
</comment>
<dbReference type="Proteomes" id="UP000824088">
    <property type="component" value="Unassembled WGS sequence"/>
</dbReference>
<organism evidence="1 2">
    <name type="scientific">Candidatus Limadaptatus stercorigallinarum</name>
    <dbReference type="NCBI Taxonomy" id="2840845"/>
    <lineage>
        <taxon>Bacteria</taxon>
        <taxon>Bacillati</taxon>
        <taxon>Bacillota</taxon>
        <taxon>Clostridia</taxon>
        <taxon>Eubacteriales</taxon>
        <taxon>Candidatus Limadaptatus</taxon>
    </lineage>
</organism>
<sequence>MSFCNSNNADRCPGNISGNPLNGLCEKVCIQVKKVFDACISQMTLETLSVTLTDLTPASPAEPLTFVSGKSTSSKGTITALTVTPLADRPGLSRVLATVSIPVQITYTDANGVEGTGTGTVAVTEDIVMCVPTGSVFPVELAATVNMASPNGVYVSGTTFSITACTTVVMKVLADVDLLVPSYGYCKIPPCTAFSQEVCQGVFDLPLFPR</sequence>
<dbReference type="AlphaFoldDB" id="A0A9D1HUJ2"/>
<gene>
    <name evidence="1" type="ORF">IAD51_05120</name>
</gene>
<accession>A0A9D1HUJ2</accession>